<gene>
    <name evidence="3" type="primary">aglC</name>
    <name evidence="3" type="ORF">SNEC2469_LOCUS30611</name>
</gene>
<evidence type="ECO:0000313" key="4">
    <source>
        <dbReference type="Proteomes" id="UP000601435"/>
    </source>
</evidence>
<dbReference type="Proteomes" id="UP000601435">
    <property type="component" value="Unassembled WGS sequence"/>
</dbReference>
<feature type="transmembrane region" description="Helical" evidence="2">
    <location>
        <begin position="423"/>
        <end position="452"/>
    </location>
</feature>
<dbReference type="AlphaFoldDB" id="A0A813BHL8"/>
<evidence type="ECO:0000256" key="2">
    <source>
        <dbReference type="SAM" id="Phobius"/>
    </source>
</evidence>
<protein>
    <submittedName>
        <fullName evidence="3">AglC protein</fullName>
    </submittedName>
</protein>
<name>A0A813BHL8_9DINO</name>
<reference evidence="3" key="1">
    <citation type="submission" date="2021-02" db="EMBL/GenBank/DDBJ databases">
        <authorList>
            <person name="Dougan E. K."/>
            <person name="Rhodes N."/>
            <person name="Thang M."/>
            <person name="Chan C."/>
        </authorList>
    </citation>
    <scope>NUCLEOTIDE SEQUENCE</scope>
</reference>
<feature type="compositionally biased region" description="Low complexity" evidence="1">
    <location>
        <begin position="604"/>
        <end position="613"/>
    </location>
</feature>
<dbReference type="EMBL" id="CAJNJA010071875">
    <property type="protein sequence ID" value="CAE7905093.1"/>
    <property type="molecule type" value="Genomic_DNA"/>
</dbReference>
<feature type="transmembrane region" description="Helical" evidence="2">
    <location>
        <begin position="376"/>
        <end position="402"/>
    </location>
</feature>
<evidence type="ECO:0000256" key="1">
    <source>
        <dbReference type="SAM" id="MobiDB-lite"/>
    </source>
</evidence>
<keyword evidence="2" id="KW-1133">Transmembrane helix</keyword>
<keyword evidence="2" id="KW-0812">Transmembrane</keyword>
<dbReference type="OrthoDB" id="415751at2759"/>
<sequence length="628" mass="70416">MEPSHWAPEVNEVAVTSPFIYLKVFAITVLTSAPLLTFVGQGLSSSNLEACTEACVFIRYAGTPGLPATTFQNLGISRDVETGFCQFPLFVSVRNGQALQVKPAPDLSLKGVLESPSRIFLYPPLLYSCTANWLSNSSRQAFPNASKVTAEHCERRSTAKRIRNHLADGLTRWVYLTGIIMWTSLKVVHDWALLCGAPEWLSLSLGIGSWVFQAVACFAAFVWSTAAVEVFAEESGCYYQLALWETVFFLATPLLLLLATMSKFEQIRLSNVHGDYLYAITYDVPFRVVKATLPWDPTQNLLTVGLRGDPDMTPCSYQNLAWVDAAFFETQLWWIGNLWRSAIAMGIGPFAAGPLFRRLVGTVQTGQWAFGVSVALHLLIAAALCSGIAMSLYMAIFQTWFFGRRVRAWLLSTTDRSRSMFTCVLHVFKVLIWCYLLLFCAVGFVSAIGFLLQKESGHGGDALNASWTWYVCGTNWWFLAWFCLTHSVNAACRLNVPQMRLYLFRPGRMPLQQLKDFSDNHPEFQLQEHLAFYDTLEQQENGGDRDQFLCQLRTQIDWSQSRFHAKDATQLFIQARQDTAESSVDGQPDSTKQPWSLLRIAADSCSDTDPCSSDSDRSESRCFLQPGP</sequence>
<proteinExistence type="predicted"/>
<feature type="region of interest" description="Disordered" evidence="1">
    <location>
        <begin position="604"/>
        <end position="628"/>
    </location>
</feature>
<keyword evidence="4" id="KW-1185">Reference proteome</keyword>
<organism evidence="3 4">
    <name type="scientific">Symbiodinium necroappetens</name>
    <dbReference type="NCBI Taxonomy" id="1628268"/>
    <lineage>
        <taxon>Eukaryota</taxon>
        <taxon>Sar</taxon>
        <taxon>Alveolata</taxon>
        <taxon>Dinophyceae</taxon>
        <taxon>Suessiales</taxon>
        <taxon>Symbiodiniaceae</taxon>
        <taxon>Symbiodinium</taxon>
    </lineage>
</organism>
<feature type="transmembrane region" description="Helical" evidence="2">
    <location>
        <begin position="476"/>
        <end position="496"/>
    </location>
</feature>
<keyword evidence="2" id="KW-0472">Membrane</keyword>
<evidence type="ECO:0000313" key="3">
    <source>
        <dbReference type="EMBL" id="CAE7905093.1"/>
    </source>
</evidence>
<feature type="transmembrane region" description="Helical" evidence="2">
    <location>
        <begin position="338"/>
        <end position="356"/>
    </location>
</feature>
<accession>A0A813BHL8</accession>
<feature type="transmembrane region" description="Helical" evidence="2">
    <location>
        <begin position="238"/>
        <end position="259"/>
    </location>
</feature>
<feature type="transmembrane region" description="Helical" evidence="2">
    <location>
        <begin position="210"/>
        <end position="232"/>
    </location>
</feature>
<feature type="transmembrane region" description="Helical" evidence="2">
    <location>
        <begin position="20"/>
        <end position="39"/>
    </location>
</feature>
<comment type="caution">
    <text evidence="3">The sequence shown here is derived from an EMBL/GenBank/DDBJ whole genome shotgun (WGS) entry which is preliminary data.</text>
</comment>